<comment type="caution">
    <text evidence="2">The sequence shown here is derived from an EMBL/GenBank/DDBJ whole genome shotgun (WGS) entry which is preliminary data.</text>
</comment>
<dbReference type="EMBL" id="MU857695">
    <property type="protein sequence ID" value="KAK4245639.1"/>
    <property type="molecule type" value="Genomic_DNA"/>
</dbReference>
<name>A0AAN7CP14_9PEZI</name>
<dbReference type="AlphaFoldDB" id="A0AAN7CP14"/>
<gene>
    <name evidence="2" type="ORF">C7999DRAFT_42859</name>
</gene>
<sequence>MGGEAAKDEPKGKGKAVAANPDEAAGHGTAETTTTSGPSLSRMAQTAASMLLSGPSGGGPDAGNEKGGSSRVGEALARAGESSVQLRLNAPSGATMRTGKAQEHIAREEASFAAFLDSGSAPVLSEPSGMEEIWQSGTRHPMPGITRPTELLPQSVAEQEARDGADVTALLSCDSELDEVFEHVNEPPSANDMAALRQALFGDGADHGNSSPVAWDNVLNFIPNYLQTPTAANMDPGDQLSTHLGSLDPGEAWQTWISQWSRVLTSYQDEVWGDLAALVDEARTEVRRMEEVKPGEKPPEPTALLRLRAILGHLRGP</sequence>
<accession>A0AAN7CP14</accession>
<reference evidence="2" key="1">
    <citation type="journal article" date="2023" name="Mol. Phylogenet. Evol.">
        <title>Genome-scale phylogeny and comparative genomics of the fungal order Sordariales.</title>
        <authorList>
            <person name="Hensen N."/>
            <person name="Bonometti L."/>
            <person name="Westerberg I."/>
            <person name="Brannstrom I.O."/>
            <person name="Guillou S."/>
            <person name="Cros-Aarteil S."/>
            <person name="Calhoun S."/>
            <person name="Haridas S."/>
            <person name="Kuo A."/>
            <person name="Mondo S."/>
            <person name="Pangilinan J."/>
            <person name="Riley R."/>
            <person name="LaButti K."/>
            <person name="Andreopoulos B."/>
            <person name="Lipzen A."/>
            <person name="Chen C."/>
            <person name="Yan M."/>
            <person name="Daum C."/>
            <person name="Ng V."/>
            <person name="Clum A."/>
            <person name="Steindorff A."/>
            <person name="Ohm R.A."/>
            <person name="Martin F."/>
            <person name="Silar P."/>
            <person name="Natvig D.O."/>
            <person name="Lalanne C."/>
            <person name="Gautier V."/>
            <person name="Ament-Velasquez S.L."/>
            <person name="Kruys A."/>
            <person name="Hutchinson M.I."/>
            <person name="Powell A.J."/>
            <person name="Barry K."/>
            <person name="Miller A.N."/>
            <person name="Grigoriev I.V."/>
            <person name="Debuchy R."/>
            <person name="Gladieux P."/>
            <person name="Hiltunen Thoren M."/>
            <person name="Johannesson H."/>
        </authorList>
    </citation>
    <scope>NUCLEOTIDE SEQUENCE</scope>
    <source>
        <strain evidence="2">CBS 359.72</strain>
    </source>
</reference>
<evidence type="ECO:0000256" key="1">
    <source>
        <dbReference type="SAM" id="MobiDB-lite"/>
    </source>
</evidence>
<evidence type="ECO:0000313" key="2">
    <source>
        <dbReference type="EMBL" id="KAK4245639.1"/>
    </source>
</evidence>
<feature type="compositionally biased region" description="Basic and acidic residues" evidence="1">
    <location>
        <begin position="1"/>
        <end position="12"/>
    </location>
</feature>
<feature type="compositionally biased region" description="Polar residues" evidence="1">
    <location>
        <begin position="36"/>
        <end position="48"/>
    </location>
</feature>
<keyword evidence="3" id="KW-1185">Reference proteome</keyword>
<reference evidence="2" key="2">
    <citation type="submission" date="2023-05" db="EMBL/GenBank/DDBJ databases">
        <authorList>
            <consortium name="Lawrence Berkeley National Laboratory"/>
            <person name="Steindorff A."/>
            <person name="Hensen N."/>
            <person name="Bonometti L."/>
            <person name="Westerberg I."/>
            <person name="Brannstrom I.O."/>
            <person name="Guillou S."/>
            <person name="Cros-Aarteil S."/>
            <person name="Calhoun S."/>
            <person name="Haridas S."/>
            <person name="Kuo A."/>
            <person name="Mondo S."/>
            <person name="Pangilinan J."/>
            <person name="Riley R."/>
            <person name="Labutti K."/>
            <person name="Andreopoulos B."/>
            <person name="Lipzen A."/>
            <person name="Chen C."/>
            <person name="Yanf M."/>
            <person name="Daum C."/>
            <person name="Ng V."/>
            <person name="Clum A."/>
            <person name="Ohm R."/>
            <person name="Martin F."/>
            <person name="Silar P."/>
            <person name="Natvig D."/>
            <person name="Lalanne C."/>
            <person name="Gautier V."/>
            <person name="Ament-Velasquez S.L."/>
            <person name="Kruys A."/>
            <person name="Hutchinson M.I."/>
            <person name="Powell A.J."/>
            <person name="Barry K."/>
            <person name="Miller A.N."/>
            <person name="Grigoriev I.V."/>
            <person name="Debuchy R."/>
            <person name="Gladieux P."/>
            <person name="Thoren M.H."/>
            <person name="Johannesson H."/>
        </authorList>
    </citation>
    <scope>NUCLEOTIDE SEQUENCE</scope>
    <source>
        <strain evidence="2">CBS 359.72</strain>
    </source>
</reference>
<proteinExistence type="predicted"/>
<organism evidence="2 3">
    <name type="scientific">Corynascus novoguineensis</name>
    <dbReference type="NCBI Taxonomy" id="1126955"/>
    <lineage>
        <taxon>Eukaryota</taxon>
        <taxon>Fungi</taxon>
        <taxon>Dikarya</taxon>
        <taxon>Ascomycota</taxon>
        <taxon>Pezizomycotina</taxon>
        <taxon>Sordariomycetes</taxon>
        <taxon>Sordariomycetidae</taxon>
        <taxon>Sordariales</taxon>
        <taxon>Chaetomiaceae</taxon>
        <taxon>Corynascus</taxon>
    </lineage>
</organism>
<protein>
    <submittedName>
        <fullName evidence="2">Uncharacterized protein</fullName>
    </submittedName>
</protein>
<dbReference type="Proteomes" id="UP001303647">
    <property type="component" value="Unassembled WGS sequence"/>
</dbReference>
<feature type="region of interest" description="Disordered" evidence="1">
    <location>
        <begin position="1"/>
        <end position="80"/>
    </location>
</feature>
<evidence type="ECO:0000313" key="3">
    <source>
        <dbReference type="Proteomes" id="UP001303647"/>
    </source>
</evidence>
<feature type="compositionally biased region" description="Low complexity" evidence="1">
    <location>
        <begin position="26"/>
        <end position="35"/>
    </location>
</feature>